<evidence type="ECO:0000256" key="3">
    <source>
        <dbReference type="ARBA" id="ARBA00022490"/>
    </source>
</evidence>
<proteinExistence type="predicted"/>
<evidence type="ECO:0000256" key="4">
    <source>
        <dbReference type="ARBA" id="ARBA00022553"/>
    </source>
</evidence>
<evidence type="ECO:0000259" key="12">
    <source>
        <dbReference type="PROSITE" id="PS50848"/>
    </source>
</evidence>
<evidence type="ECO:0000256" key="1">
    <source>
        <dbReference type="ARBA" id="ARBA00004496"/>
    </source>
</evidence>
<reference evidence="13" key="1">
    <citation type="journal article" date="2020" name="Fungal Divers.">
        <title>Resolving the Mortierellaceae phylogeny through synthesis of multi-gene phylogenetics and phylogenomics.</title>
        <authorList>
            <person name="Vandepol N."/>
            <person name="Liber J."/>
            <person name="Desiro A."/>
            <person name="Na H."/>
            <person name="Kennedy M."/>
            <person name="Barry K."/>
            <person name="Grigoriev I.V."/>
            <person name="Miller A.N."/>
            <person name="O'Donnell K."/>
            <person name="Stajich J.E."/>
            <person name="Bonito G."/>
        </authorList>
    </citation>
    <scope>NUCLEOTIDE SEQUENCE</scope>
    <source>
        <strain evidence="13">KOD948</strain>
    </source>
</reference>
<evidence type="ECO:0000256" key="6">
    <source>
        <dbReference type="ARBA" id="ARBA00023055"/>
    </source>
</evidence>
<evidence type="ECO:0000256" key="10">
    <source>
        <dbReference type="ARBA" id="ARBA00077188"/>
    </source>
</evidence>
<feature type="domain" description="START" evidence="12">
    <location>
        <begin position="1"/>
        <end position="199"/>
    </location>
</feature>
<dbReference type="InterPro" id="IPR002913">
    <property type="entry name" value="START_lipid-bd_dom"/>
</dbReference>
<comment type="subunit">
    <text evidence="8">Interacts with ACOT13/THEM2.</text>
</comment>
<name>A0A9P6U011_9FUNG</name>
<evidence type="ECO:0000256" key="8">
    <source>
        <dbReference type="ARBA" id="ARBA00063535"/>
    </source>
</evidence>
<evidence type="ECO:0000256" key="11">
    <source>
        <dbReference type="ARBA" id="ARBA00079049"/>
    </source>
</evidence>
<sequence>MFTEDQAKEALSELKNPDVASWELFSQVANFKVYRRSVTNSALKEYKVLGSYPDLPVRYLLRAYTDLDFRKTWDKNMSGWQQLENHRLHYISKFPWPLAPRDYVYEMRVQEFKDGIVCINGKSVMDEKVPEKSGTVRVDDFRQDVIIQPSEDGVGCNIWFGYYDNPKGNIPSSIINWAAKSGVPAFLNSLRDAGHGLMKKDTENEKSQPLALSVDTPIAVDC</sequence>
<evidence type="ECO:0000256" key="9">
    <source>
        <dbReference type="ARBA" id="ARBA00069061"/>
    </source>
</evidence>
<evidence type="ECO:0000313" key="14">
    <source>
        <dbReference type="Proteomes" id="UP000726737"/>
    </source>
</evidence>
<comment type="subcellular location">
    <subcellularLocation>
        <location evidence="1">Cytoplasm</location>
    </subcellularLocation>
</comment>
<evidence type="ECO:0000313" key="13">
    <source>
        <dbReference type="EMBL" id="KAG0253316.1"/>
    </source>
</evidence>
<evidence type="ECO:0000256" key="7">
    <source>
        <dbReference type="ARBA" id="ARBA00023121"/>
    </source>
</evidence>
<evidence type="ECO:0000256" key="5">
    <source>
        <dbReference type="ARBA" id="ARBA00022990"/>
    </source>
</evidence>
<dbReference type="GO" id="GO:0005829">
    <property type="term" value="C:cytosol"/>
    <property type="evidence" value="ECO:0007669"/>
    <property type="project" value="UniProtKB-ARBA"/>
</dbReference>
<dbReference type="Gene3D" id="3.30.530.20">
    <property type="match status" value="1"/>
</dbReference>
<dbReference type="GO" id="GO:0008289">
    <property type="term" value="F:lipid binding"/>
    <property type="evidence" value="ECO:0007669"/>
    <property type="project" value="UniProtKB-KW"/>
</dbReference>
<dbReference type="PROSITE" id="PS50848">
    <property type="entry name" value="START"/>
    <property type="match status" value="1"/>
</dbReference>
<keyword evidence="5" id="KW-0007">Acetylation</keyword>
<dbReference type="GO" id="GO:0006869">
    <property type="term" value="P:lipid transport"/>
    <property type="evidence" value="ECO:0007669"/>
    <property type="project" value="UniProtKB-KW"/>
</dbReference>
<keyword evidence="7" id="KW-0446">Lipid-binding</keyword>
<dbReference type="FunFam" id="3.30.530.20:FF:000017">
    <property type="entry name" value="Phosphatidylcholine transfer protein, putative"/>
    <property type="match status" value="1"/>
</dbReference>
<dbReference type="OrthoDB" id="1295045at2759"/>
<dbReference type="InterPro" id="IPR023393">
    <property type="entry name" value="START-like_dom_sf"/>
</dbReference>
<dbReference type="InterPro" id="IPR051213">
    <property type="entry name" value="START_lipid_transfer"/>
</dbReference>
<dbReference type="AlphaFoldDB" id="A0A9P6U011"/>
<organism evidence="13 14">
    <name type="scientific">Mortierella polycephala</name>
    <dbReference type="NCBI Taxonomy" id="41804"/>
    <lineage>
        <taxon>Eukaryota</taxon>
        <taxon>Fungi</taxon>
        <taxon>Fungi incertae sedis</taxon>
        <taxon>Mucoromycota</taxon>
        <taxon>Mortierellomycotina</taxon>
        <taxon>Mortierellomycetes</taxon>
        <taxon>Mortierellales</taxon>
        <taxon>Mortierellaceae</taxon>
        <taxon>Mortierella</taxon>
    </lineage>
</organism>
<keyword evidence="4" id="KW-0597">Phosphoprotein</keyword>
<protein>
    <recommendedName>
        <fullName evidence="9">Phosphatidylcholine transfer protein</fullName>
    </recommendedName>
    <alternativeName>
        <fullName evidence="11">START domain-containing protein 2</fullName>
    </alternativeName>
    <alternativeName>
        <fullName evidence="10">StAR-related lipid transfer protein 2</fullName>
    </alternativeName>
</protein>
<evidence type="ECO:0000256" key="2">
    <source>
        <dbReference type="ARBA" id="ARBA00022448"/>
    </source>
</evidence>
<dbReference type="Proteomes" id="UP000726737">
    <property type="component" value="Unassembled WGS sequence"/>
</dbReference>
<dbReference type="SMART" id="SM00234">
    <property type="entry name" value="START"/>
    <property type="match status" value="1"/>
</dbReference>
<accession>A0A9P6U011</accession>
<keyword evidence="2" id="KW-0813">Transport</keyword>
<keyword evidence="6" id="KW-0445">Lipid transport</keyword>
<keyword evidence="14" id="KW-1185">Reference proteome</keyword>
<dbReference type="PANTHER" id="PTHR19308:SF39">
    <property type="entry name" value="PHOSPHATIDYLCHOLINE TRANSFER PROTEIN"/>
    <property type="match status" value="1"/>
</dbReference>
<dbReference type="Pfam" id="PF01852">
    <property type="entry name" value="START"/>
    <property type="match status" value="1"/>
</dbReference>
<comment type="caution">
    <text evidence="13">The sequence shown here is derived from an EMBL/GenBank/DDBJ whole genome shotgun (WGS) entry which is preliminary data.</text>
</comment>
<gene>
    <name evidence="13" type="ORF">BG011_006428</name>
</gene>
<dbReference type="PANTHER" id="PTHR19308">
    <property type="entry name" value="PHOSPHATIDYLCHOLINE TRANSFER PROTEIN"/>
    <property type="match status" value="1"/>
</dbReference>
<dbReference type="SUPFAM" id="SSF55961">
    <property type="entry name" value="Bet v1-like"/>
    <property type="match status" value="1"/>
</dbReference>
<keyword evidence="3" id="KW-0963">Cytoplasm</keyword>
<dbReference type="EMBL" id="JAAAJA010000466">
    <property type="protein sequence ID" value="KAG0253316.1"/>
    <property type="molecule type" value="Genomic_DNA"/>
</dbReference>